<accession>B0ZTR8</accession>
<protein>
    <recommendedName>
        <fullName evidence="1">Glycosyl transferase family 1 domain-containing protein</fullName>
    </recommendedName>
</protein>
<evidence type="ECO:0000259" key="1">
    <source>
        <dbReference type="Pfam" id="PF00534"/>
    </source>
</evidence>
<dbReference type="InterPro" id="IPR001296">
    <property type="entry name" value="Glyco_trans_1"/>
</dbReference>
<organism evidence="2">
    <name type="scientific">Campylobacter jejuni</name>
    <dbReference type="NCBI Taxonomy" id="197"/>
    <lineage>
        <taxon>Bacteria</taxon>
        <taxon>Pseudomonadati</taxon>
        <taxon>Campylobacterota</taxon>
        <taxon>Epsilonproteobacteria</taxon>
        <taxon>Campylobacterales</taxon>
        <taxon>Campylobacteraceae</taxon>
        <taxon>Campylobacter</taxon>
    </lineage>
</organism>
<proteinExistence type="predicted"/>
<dbReference type="Pfam" id="PF00534">
    <property type="entry name" value="Glycos_transf_1"/>
    <property type="match status" value="1"/>
</dbReference>
<dbReference type="PANTHER" id="PTHR12526">
    <property type="entry name" value="GLYCOSYLTRANSFERASE"/>
    <property type="match status" value="1"/>
</dbReference>
<dbReference type="SUPFAM" id="SSF53756">
    <property type="entry name" value="UDP-Glycosyltransferase/glycogen phosphorylase"/>
    <property type="match status" value="1"/>
</dbReference>
<feature type="domain" description="Glycosyl transferase family 1" evidence="1">
    <location>
        <begin position="174"/>
        <end position="335"/>
    </location>
</feature>
<sequence length="356" mass="41511">MKILLINYDMTVYGGTERVVANLANSLAKNHDVIILSIYKKNSFVPFLLNKNVNLHFLYKNTETPLKSKKITAIKTIINNIIINKMIKKWRRGGVDVIISNDYQTFVPIFKLKNTQYIKIIHGNFNVYKQCNNLSYFHKIITLSSKELEQWKKRHQNIYTIPNFLPCIPSKKTNYRQKNILSVGRFTQDDLKGFLRLIEIWNIIQNNKKYQEWTLTIIGEGENKEKIQTKIQDNNLENSIKIKPFTQDIEKEYLNASIFAMCSYYEGFPMVLIEALSFGLPLVAFDIKTGPSDIIDDGENGYLIPDNDLLYFAQKTKILIENENLRANMGEKAKQKAIKNFSEKTVMLKWEKILNF</sequence>
<dbReference type="GO" id="GO:0016757">
    <property type="term" value="F:glycosyltransferase activity"/>
    <property type="evidence" value="ECO:0007669"/>
    <property type="project" value="InterPro"/>
</dbReference>
<dbReference type="CAZy" id="GT4">
    <property type="family name" value="Glycosyltransferase Family 4"/>
</dbReference>
<name>B0ZTR8_CAMJU</name>
<dbReference type="EMBL" id="EU404112">
    <property type="protein sequence ID" value="ABZ79889.1"/>
    <property type="molecule type" value="Genomic_DNA"/>
</dbReference>
<dbReference type="PANTHER" id="PTHR12526:SF630">
    <property type="entry name" value="GLYCOSYLTRANSFERASE"/>
    <property type="match status" value="1"/>
</dbReference>
<dbReference type="CDD" id="cd03820">
    <property type="entry name" value="GT4_AmsD-like"/>
    <property type="match status" value="1"/>
</dbReference>
<reference evidence="2" key="1">
    <citation type="submission" date="2008-01" db="EMBL/GenBank/DDBJ databases">
        <title>Characterization of lipooligosaccharide biosynthetic loci of Campylobacter jejuni reveals 11 new LOS classes and evidence of mosaic organizations.</title>
        <authorList>
            <person name="Parker C.T."/>
            <person name="Gilbert M."/>
            <person name="Yuki N."/>
            <person name="Endtz H.P."/>
            <person name="Mandrell R.E."/>
        </authorList>
    </citation>
    <scope>NUCLEOTIDE SEQUENCE</scope>
    <source>
        <strain evidence="2">RM3437</strain>
    </source>
</reference>
<dbReference type="Gene3D" id="3.40.50.2000">
    <property type="entry name" value="Glycogen Phosphorylase B"/>
    <property type="match status" value="2"/>
</dbReference>
<dbReference type="AlphaFoldDB" id="B0ZTR8"/>
<evidence type="ECO:0000313" key="2">
    <source>
        <dbReference type="EMBL" id="ABZ79889.1"/>
    </source>
</evidence>